<keyword evidence="2" id="KW-1185">Reference proteome</keyword>
<dbReference type="Proteomes" id="UP000789525">
    <property type="component" value="Unassembled WGS sequence"/>
</dbReference>
<evidence type="ECO:0000313" key="2">
    <source>
        <dbReference type="Proteomes" id="UP000789525"/>
    </source>
</evidence>
<dbReference type="EMBL" id="CAJVPT010020982">
    <property type="protein sequence ID" value="CAG8652240.1"/>
    <property type="molecule type" value="Genomic_DNA"/>
</dbReference>
<reference evidence="1" key="1">
    <citation type="submission" date="2021-06" db="EMBL/GenBank/DDBJ databases">
        <authorList>
            <person name="Kallberg Y."/>
            <person name="Tangrot J."/>
            <person name="Rosling A."/>
        </authorList>
    </citation>
    <scope>NUCLEOTIDE SEQUENCE</scope>
    <source>
        <strain evidence="1">CL356</strain>
    </source>
</reference>
<sequence>FAITAVEENMQAKVLFRTYRHSNNIASNATVIEAMMATCALVPYFEPISIGTGFQRKSHIAGPLSCINPVREVMSEAYNSSPNPSSEYVAALVSLGAGHPELWQGEKLLDPEFIISQAVSCCAYPEIEEQIKNCANSLKSGLGIATLEQLTISPNFVMRDEPWGRLMEALTERVYPPIQKVVVVSGMAGYGKTQLCANFEHVLSIDGSSVASIQADLVAHVRSIGPEYSQASLAEALRFLCDRRNQNWFLFIDNADNENWDLSSYIPDCNHGFILVTTRNRHLGSFASKPEWHIELDVMSNEEALSVLKHGKISTSNEDEQFLPKVAAELGYLPVALSQARAYMQENRCSAREYLDLFKTSRGNLLNYNSQERQRANAFTSFSMSFNRLPGKAKKFLYILSHYHFIDFPLQAFALAAQSQFKLEPHALLSRNGPSLESIIHLRYIFFTEERWTSSSQHEIMRALQNYSMISFSSGFKTDLFRMHPLFRDWLFDNIPADHRALSLAAATRVLVCNWGTRWMQPYLVPHIMHIVSLKFMENMHVNDAAALGRVLREGDQLKVSKKVWKEVYKRIEKVQGSSGMGVADAALELAHTYLDDPVRMKELRSQALAIYQDTLGTNHEKTYSARDSLASTYEQMTKFSEAEKIKREVLKWRTEKNGEMHVATLDSMQSLANNYQLQGKYEDAKTLWMKVLNSRSALLGAQHIDTVRAIYGLGCTYHSQEEYHQAESCILNALSIRKRTMGEDHNDTLQAMEELALICCSLQKYDQARQLQEKILSVRRCRLGDDHADTLRAMSHLVSTYRSLGEKTELEKLELDICEITARQLAKKNRVKLPEADPQMSNTAEQTTAPSTISNDAIKEEESTINPTLIDIPASGVPTEPTQTVSDQVTESVKPGNQTQELASEQNKSTRQRDEPRQLRPLKLVEARRQRAQFTSPPVPHQEPIKSVKSRTRDAAVSEQNPRVRPVASKTAVSTIETATTSARVKRAAPSQPQTNNENSNGLWSGTQRIAAPALHASAIQAGSQRAANATKTSASGERVVETASCVPQRQIVSSSMQHPTIAHFLAGAFALGLFSWLGIV</sequence>
<feature type="non-terminal residue" evidence="1">
    <location>
        <position position="1"/>
    </location>
</feature>
<protein>
    <submittedName>
        <fullName evidence="1">9514_t:CDS:1</fullName>
    </submittedName>
</protein>
<comment type="caution">
    <text evidence="1">The sequence shown here is derived from an EMBL/GenBank/DDBJ whole genome shotgun (WGS) entry which is preliminary data.</text>
</comment>
<proteinExistence type="predicted"/>
<accession>A0ACA9NII0</accession>
<evidence type="ECO:0000313" key="1">
    <source>
        <dbReference type="EMBL" id="CAG8652240.1"/>
    </source>
</evidence>
<organism evidence="1 2">
    <name type="scientific">Acaulospora colombiana</name>
    <dbReference type="NCBI Taxonomy" id="27376"/>
    <lineage>
        <taxon>Eukaryota</taxon>
        <taxon>Fungi</taxon>
        <taxon>Fungi incertae sedis</taxon>
        <taxon>Mucoromycota</taxon>
        <taxon>Glomeromycotina</taxon>
        <taxon>Glomeromycetes</taxon>
        <taxon>Diversisporales</taxon>
        <taxon>Acaulosporaceae</taxon>
        <taxon>Acaulospora</taxon>
    </lineage>
</organism>
<name>A0ACA9NII0_9GLOM</name>
<gene>
    <name evidence="1" type="ORF">ACOLOM_LOCUS8288</name>
</gene>